<evidence type="ECO:0000313" key="7">
    <source>
        <dbReference type="EMBL" id="TSC65415.1"/>
    </source>
</evidence>
<dbReference type="NCBIfam" id="TIGR00062">
    <property type="entry name" value="L27"/>
    <property type="match status" value="1"/>
</dbReference>
<dbReference type="SUPFAM" id="SSF110324">
    <property type="entry name" value="Ribosomal L27 protein-like"/>
    <property type="match status" value="1"/>
</dbReference>
<name>A0A554JAN0_9BACT</name>
<dbReference type="PANTHER" id="PTHR15893:SF0">
    <property type="entry name" value="LARGE RIBOSOMAL SUBUNIT PROTEIN BL27M"/>
    <property type="match status" value="1"/>
</dbReference>
<evidence type="ECO:0000256" key="1">
    <source>
        <dbReference type="ARBA" id="ARBA00010797"/>
    </source>
</evidence>
<reference evidence="7 8" key="1">
    <citation type="submission" date="2017-08" db="EMBL/GenBank/DDBJ databases">
        <title>Mechanisms for carbon and nitrogen cycling indicate functional differentiation within the Candidate Phyla Radiation.</title>
        <authorList>
            <person name="Danczak R.E."/>
            <person name="Johnston M.D."/>
            <person name="Kenah C."/>
            <person name="Slattery M."/>
            <person name="Wrighton K.C."/>
            <person name="Wilkins M.J."/>
        </authorList>
    </citation>
    <scope>NUCLEOTIDE SEQUENCE [LARGE SCALE GENOMIC DNA]</scope>
    <source>
        <strain evidence="7">Gr01-1014_85</strain>
    </source>
</reference>
<dbReference type="PANTHER" id="PTHR15893">
    <property type="entry name" value="RIBOSOMAL PROTEIN L27"/>
    <property type="match status" value="1"/>
</dbReference>
<evidence type="ECO:0000256" key="5">
    <source>
        <dbReference type="HAMAP-Rule" id="MF_00539"/>
    </source>
</evidence>
<dbReference type="Proteomes" id="UP000316253">
    <property type="component" value="Unassembled WGS sequence"/>
</dbReference>
<dbReference type="FunFam" id="2.40.50.100:FF:000020">
    <property type="entry name" value="50S ribosomal protein L27"/>
    <property type="match status" value="1"/>
</dbReference>
<evidence type="ECO:0000313" key="8">
    <source>
        <dbReference type="Proteomes" id="UP000316253"/>
    </source>
</evidence>
<comment type="similarity">
    <text evidence="1 5">Belongs to the bacterial ribosomal protein bL27 family.</text>
</comment>
<proteinExistence type="inferred from homology"/>
<feature type="region of interest" description="Disordered" evidence="6">
    <location>
        <begin position="1"/>
        <end position="20"/>
    </location>
</feature>
<keyword evidence="2 5" id="KW-0689">Ribosomal protein</keyword>
<evidence type="ECO:0000256" key="2">
    <source>
        <dbReference type="ARBA" id="ARBA00022980"/>
    </source>
</evidence>
<comment type="caution">
    <text evidence="7">The sequence shown here is derived from an EMBL/GenBank/DDBJ whole genome shotgun (WGS) entry which is preliminary data.</text>
</comment>
<dbReference type="InterPro" id="IPR001684">
    <property type="entry name" value="Ribosomal_bL27"/>
</dbReference>
<dbReference type="InterPro" id="IPR018261">
    <property type="entry name" value="Ribosomal_bL27_CS"/>
</dbReference>
<dbReference type="AlphaFoldDB" id="A0A554JAN0"/>
<dbReference type="Pfam" id="PF01016">
    <property type="entry name" value="Ribosomal_L27"/>
    <property type="match status" value="1"/>
</dbReference>
<evidence type="ECO:0000256" key="3">
    <source>
        <dbReference type="ARBA" id="ARBA00023274"/>
    </source>
</evidence>
<gene>
    <name evidence="5" type="primary">rpmA</name>
    <name evidence="7" type="ORF">CEO22_484</name>
</gene>
<dbReference type="HAMAP" id="MF_00539">
    <property type="entry name" value="Ribosomal_bL27"/>
    <property type="match status" value="1"/>
</dbReference>
<dbReference type="Gene3D" id="2.40.50.100">
    <property type="match status" value="1"/>
</dbReference>
<dbReference type="PRINTS" id="PR00063">
    <property type="entry name" value="RIBOSOMALL27"/>
</dbReference>
<protein>
    <recommendedName>
        <fullName evidence="4 5">Large ribosomal subunit protein bL27</fullName>
    </recommendedName>
</protein>
<dbReference type="GO" id="GO:0022625">
    <property type="term" value="C:cytosolic large ribosomal subunit"/>
    <property type="evidence" value="ECO:0007669"/>
    <property type="project" value="TreeGrafter"/>
</dbReference>
<keyword evidence="3 5" id="KW-0687">Ribonucleoprotein</keyword>
<dbReference type="GO" id="GO:0006412">
    <property type="term" value="P:translation"/>
    <property type="evidence" value="ECO:0007669"/>
    <property type="project" value="UniProtKB-UniRule"/>
</dbReference>
<organism evidence="7 8">
    <name type="scientific">Candidatus Berkelbacteria bacterium Gr01-1014_85</name>
    <dbReference type="NCBI Taxonomy" id="2017150"/>
    <lineage>
        <taxon>Bacteria</taxon>
        <taxon>Candidatus Berkelbacteria</taxon>
    </lineage>
</organism>
<evidence type="ECO:0000256" key="4">
    <source>
        <dbReference type="ARBA" id="ARBA00035175"/>
    </source>
</evidence>
<dbReference type="EMBL" id="VMFD01000044">
    <property type="protein sequence ID" value="TSC65415.1"/>
    <property type="molecule type" value="Genomic_DNA"/>
</dbReference>
<sequence>MAHTKAKGTSKNGRDSNAKRLGVKIFGGAKVEPGQIIIRQRGTKWHPGFGVARGGDDTLFATLGGLVEFLSMRPLAFTGNRSNRRVVRVAPIASTPASTTQATSQTAKN</sequence>
<evidence type="ECO:0000256" key="6">
    <source>
        <dbReference type="SAM" id="MobiDB-lite"/>
    </source>
</evidence>
<accession>A0A554JAN0</accession>
<dbReference type="GO" id="GO:0003735">
    <property type="term" value="F:structural constituent of ribosome"/>
    <property type="evidence" value="ECO:0007669"/>
    <property type="project" value="InterPro"/>
</dbReference>
<dbReference type="PROSITE" id="PS00831">
    <property type="entry name" value="RIBOSOMAL_L27"/>
    <property type="match status" value="1"/>
</dbReference>